<evidence type="ECO:0000256" key="8">
    <source>
        <dbReference type="ARBA" id="ARBA00022801"/>
    </source>
</evidence>
<dbReference type="Pfam" id="PF16278">
    <property type="entry name" value="zf-C2HE"/>
    <property type="match status" value="1"/>
</dbReference>
<dbReference type="GO" id="GO:0046872">
    <property type="term" value="F:metal ion binding"/>
    <property type="evidence" value="ECO:0007669"/>
    <property type="project" value="UniProtKB-KW"/>
</dbReference>
<evidence type="ECO:0000256" key="2">
    <source>
        <dbReference type="ARBA" id="ARBA00004496"/>
    </source>
</evidence>
<dbReference type="InterPro" id="IPR036265">
    <property type="entry name" value="HIT-like_sf"/>
</dbReference>
<feature type="compositionally biased region" description="Low complexity" evidence="19">
    <location>
        <begin position="28"/>
        <end position="38"/>
    </location>
</feature>
<evidence type="ECO:0000256" key="5">
    <source>
        <dbReference type="ARBA" id="ARBA00022490"/>
    </source>
</evidence>
<evidence type="ECO:0000256" key="3">
    <source>
        <dbReference type="ARBA" id="ARBA00012495"/>
    </source>
</evidence>
<comment type="function">
    <text evidence="16">DNA-binding protein involved in single-strand DNA break repair, double-strand DNA break repair and base excision repair. Resolves abortive DNA ligation intermediates formed either at base excision sites, or when DNA ligases attempt to repair non-ligatable breaks induced by reactive oxygen species. Catalyzes the release of adenylate groups covalently linked to 5'-phosphate termini, resulting in the production of 5'-phosphate termini that can be efficiently rejoined. Likewise, catalyzes the release of 3'-linked guanosine (DNAppG) and inosine (DNAppI) from DNA, but has higher specific activity with 5'-linked adenosine (AppDNA).</text>
</comment>
<dbReference type="InterPro" id="IPR032566">
    <property type="entry name" value="Znf-C2HE"/>
</dbReference>
<evidence type="ECO:0000313" key="23">
    <source>
        <dbReference type="Proteomes" id="UP000606974"/>
    </source>
</evidence>
<evidence type="ECO:0000256" key="15">
    <source>
        <dbReference type="ARBA" id="ARBA00044713"/>
    </source>
</evidence>
<comment type="catalytic activity">
    <reaction evidence="13">
        <text>a 3'-end 2'-deoxyribonucleotide-3'-diphospho-5'-guanosine-DNA + H2O = a 3'-end 2'-deoxyribonucleotide 3'-phosphate-DNA + GMP + 2 H(+)</text>
        <dbReference type="Rhea" id="RHEA:52140"/>
        <dbReference type="Rhea" id="RHEA-COMP:13186"/>
        <dbReference type="Rhea" id="RHEA-COMP:13187"/>
        <dbReference type="ChEBI" id="CHEBI:15377"/>
        <dbReference type="ChEBI" id="CHEBI:15378"/>
        <dbReference type="ChEBI" id="CHEBI:58115"/>
        <dbReference type="ChEBI" id="CHEBI:136419"/>
        <dbReference type="ChEBI" id="CHEBI:136420"/>
        <dbReference type="EC" id="3.6.1.72"/>
    </reaction>
</comment>
<evidence type="ECO:0000256" key="6">
    <source>
        <dbReference type="ARBA" id="ARBA00022723"/>
    </source>
</evidence>
<dbReference type="GO" id="GO:0003697">
    <property type="term" value="F:single-stranded DNA binding"/>
    <property type="evidence" value="ECO:0007669"/>
    <property type="project" value="TreeGrafter"/>
</dbReference>
<proteinExistence type="predicted"/>
<dbReference type="GO" id="GO:0005634">
    <property type="term" value="C:nucleus"/>
    <property type="evidence" value="ECO:0007669"/>
    <property type="project" value="UniProtKB-SubCell"/>
</dbReference>
<evidence type="ECO:0000256" key="4">
    <source>
        <dbReference type="ARBA" id="ARBA00012496"/>
    </source>
</evidence>
<evidence type="ECO:0000256" key="11">
    <source>
        <dbReference type="ARBA" id="ARBA00023204"/>
    </source>
</evidence>
<dbReference type="FunFam" id="3.30.428.10:FF:000017">
    <property type="entry name" value="Aprataxin-like protein"/>
    <property type="match status" value="1"/>
</dbReference>
<dbReference type="EC" id="3.6.1.71" evidence="4"/>
<dbReference type="GO" id="GO:0000012">
    <property type="term" value="P:single strand break repair"/>
    <property type="evidence" value="ECO:0007669"/>
    <property type="project" value="TreeGrafter"/>
</dbReference>
<dbReference type="GO" id="GO:0030983">
    <property type="term" value="F:mismatched DNA binding"/>
    <property type="evidence" value="ECO:0007669"/>
    <property type="project" value="TreeGrafter"/>
</dbReference>
<dbReference type="Proteomes" id="UP000606974">
    <property type="component" value="Unassembled WGS sequence"/>
</dbReference>
<evidence type="ECO:0000256" key="19">
    <source>
        <dbReference type="SAM" id="MobiDB-lite"/>
    </source>
</evidence>
<evidence type="ECO:0000313" key="22">
    <source>
        <dbReference type="EMBL" id="KAF7507776.1"/>
    </source>
</evidence>
<reference evidence="22" key="1">
    <citation type="submission" date="2020-02" db="EMBL/GenBank/DDBJ databases">
        <authorList>
            <person name="Palmer J.M."/>
        </authorList>
    </citation>
    <scope>NUCLEOTIDE SEQUENCE</scope>
    <source>
        <strain evidence="22">EPUS1.4</strain>
        <tissue evidence="22">Thallus</tissue>
    </source>
</reference>
<evidence type="ECO:0000259" key="21">
    <source>
        <dbReference type="Pfam" id="PF16278"/>
    </source>
</evidence>
<evidence type="ECO:0000256" key="10">
    <source>
        <dbReference type="ARBA" id="ARBA00023125"/>
    </source>
</evidence>
<feature type="compositionally biased region" description="Polar residues" evidence="19">
    <location>
        <begin position="39"/>
        <end position="51"/>
    </location>
</feature>
<keyword evidence="11" id="KW-0234">DNA repair</keyword>
<keyword evidence="7" id="KW-0227">DNA damage</keyword>
<evidence type="ECO:0000256" key="17">
    <source>
        <dbReference type="ARBA" id="ARBA00068941"/>
    </source>
</evidence>
<organism evidence="22 23">
    <name type="scientific">Endocarpon pusillum</name>
    <dbReference type="NCBI Taxonomy" id="364733"/>
    <lineage>
        <taxon>Eukaryota</taxon>
        <taxon>Fungi</taxon>
        <taxon>Dikarya</taxon>
        <taxon>Ascomycota</taxon>
        <taxon>Pezizomycotina</taxon>
        <taxon>Eurotiomycetes</taxon>
        <taxon>Chaetothyriomycetidae</taxon>
        <taxon>Verrucariales</taxon>
        <taxon>Verrucariaceae</taxon>
        <taxon>Endocarpon</taxon>
    </lineage>
</organism>
<dbReference type="EC" id="3.6.1.72" evidence="3"/>
<evidence type="ECO:0000256" key="12">
    <source>
        <dbReference type="ARBA" id="ARBA00023242"/>
    </source>
</evidence>
<dbReference type="AlphaFoldDB" id="A0A8H7E5Q7"/>
<protein>
    <recommendedName>
        <fullName evidence="17">Aprataxin-like protein</fullName>
        <ecNumber evidence="4">3.6.1.71</ecNumber>
        <ecNumber evidence="3">3.6.1.72</ecNumber>
    </recommendedName>
    <alternativeName>
        <fullName evidence="18">Hit family protein 3</fullName>
    </alternativeName>
</protein>
<dbReference type="Gene3D" id="3.30.428.10">
    <property type="entry name" value="HIT-like"/>
    <property type="match status" value="1"/>
</dbReference>
<dbReference type="PANTHER" id="PTHR12486">
    <property type="entry name" value="APRATAXIN-RELATED"/>
    <property type="match status" value="1"/>
</dbReference>
<dbReference type="GO" id="GO:1990165">
    <property type="term" value="F:single-strand break-containing DNA binding"/>
    <property type="evidence" value="ECO:0007669"/>
    <property type="project" value="TreeGrafter"/>
</dbReference>
<accession>A0A8H7E5Q7</accession>
<evidence type="ECO:0000256" key="1">
    <source>
        <dbReference type="ARBA" id="ARBA00004123"/>
    </source>
</evidence>
<dbReference type="GO" id="GO:0033699">
    <property type="term" value="F:DNA 5'-adenosine monophosphate hydrolase activity"/>
    <property type="evidence" value="ECO:0007669"/>
    <property type="project" value="UniProtKB-EC"/>
</dbReference>
<dbReference type="PANTHER" id="PTHR12486:SF4">
    <property type="entry name" value="APRATAXIN"/>
    <property type="match status" value="1"/>
</dbReference>
<keyword evidence="12" id="KW-0539">Nucleus</keyword>
<keyword evidence="5" id="KW-0963">Cytoplasm</keyword>
<feature type="region of interest" description="Disordered" evidence="19">
    <location>
        <begin position="1"/>
        <end position="55"/>
    </location>
</feature>
<gene>
    <name evidence="22" type="ORF">GJ744_010077</name>
</gene>
<dbReference type="GO" id="GO:0003725">
    <property type="term" value="F:double-stranded RNA binding"/>
    <property type="evidence" value="ECO:0007669"/>
    <property type="project" value="TreeGrafter"/>
</dbReference>
<evidence type="ECO:0000256" key="7">
    <source>
        <dbReference type="ARBA" id="ARBA00022763"/>
    </source>
</evidence>
<dbReference type="OrthoDB" id="3512845at2759"/>
<dbReference type="EMBL" id="JAACFV010000063">
    <property type="protein sequence ID" value="KAF7507776.1"/>
    <property type="molecule type" value="Genomic_DNA"/>
</dbReference>
<dbReference type="GO" id="GO:0120108">
    <property type="term" value="F:DNA-3'-diphospho-5'-guanosine diphosphatase activity"/>
    <property type="evidence" value="ECO:0007669"/>
    <property type="project" value="UniProtKB-EC"/>
</dbReference>
<comment type="catalytic activity">
    <reaction evidence="15">
        <text>a 5'-end adenosine-5'-diphospho-5'-ribonucleoside-2'-deoxyribonucleotide-DNA + H2O = a 5'-end 5'-phospho-ribonucleoside-2'-deoxyribonucleotide-DNA + AMP + 2 H(+)</text>
        <dbReference type="Rhea" id="RHEA:52132"/>
        <dbReference type="Rhea" id="RHEA-COMP:13182"/>
        <dbReference type="Rhea" id="RHEA-COMP:13183"/>
        <dbReference type="ChEBI" id="CHEBI:15377"/>
        <dbReference type="ChEBI" id="CHEBI:15378"/>
        <dbReference type="ChEBI" id="CHEBI:136414"/>
        <dbReference type="ChEBI" id="CHEBI:136415"/>
        <dbReference type="ChEBI" id="CHEBI:456215"/>
        <dbReference type="EC" id="3.6.1.71"/>
    </reaction>
</comment>
<comment type="catalytic activity">
    <reaction evidence="14">
        <text>a 5'-end adenosine-5'-diphospho-5'-2'-deoxyribonucleoside-DNA + H2O = a 5'-end 5'-phospho-2'-deoxyribonucleoside-DNA + AMP + 2 H(+)</text>
        <dbReference type="Rhea" id="RHEA:52128"/>
        <dbReference type="Rhea" id="RHEA-COMP:13180"/>
        <dbReference type="Rhea" id="RHEA-COMP:13181"/>
        <dbReference type="ChEBI" id="CHEBI:15377"/>
        <dbReference type="ChEBI" id="CHEBI:15378"/>
        <dbReference type="ChEBI" id="CHEBI:136412"/>
        <dbReference type="ChEBI" id="CHEBI:136413"/>
        <dbReference type="ChEBI" id="CHEBI:456215"/>
        <dbReference type="EC" id="3.6.1.71"/>
    </reaction>
</comment>
<evidence type="ECO:0000256" key="14">
    <source>
        <dbReference type="ARBA" id="ARBA00044639"/>
    </source>
</evidence>
<evidence type="ECO:0000256" key="16">
    <source>
        <dbReference type="ARBA" id="ARBA00059438"/>
    </source>
</evidence>
<dbReference type="Pfam" id="PF01230">
    <property type="entry name" value="HIT"/>
    <property type="match status" value="1"/>
</dbReference>
<evidence type="ECO:0000256" key="13">
    <source>
        <dbReference type="ARBA" id="ARBA00024601"/>
    </source>
</evidence>
<keyword evidence="8" id="KW-0378">Hydrolase</keyword>
<keyword evidence="9" id="KW-0862">Zinc</keyword>
<sequence>MASSATNETVSKKRNAFSELMKPKPKIPKATPAPNATPSITTSETAESIPSSRRDGLGTYIANPASFPPTVVISHNPGYVTIRDLYPKSSIHLLVLPRNPAKSQLHPFEALDGSDRSFLASVRAECAKAKSLAASELRRRFGKFSTQDQAREAALSADPAPDDLPQGRDWSAEIMVGVHAVPSMSHLHIHVISVDRHSDRLKHRKHYNSFSTPFFVPLDDFPLADEDDRRWPGREGYLKRDFRCWRCGKGFGKEFKRLKEHLGEEFEDWRRE</sequence>
<evidence type="ECO:0000256" key="9">
    <source>
        <dbReference type="ARBA" id="ARBA00022833"/>
    </source>
</evidence>
<keyword evidence="6" id="KW-0479">Metal-binding</keyword>
<dbReference type="SUPFAM" id="SSF54197">
    <property type="entry name" value="HIT-like"/>
    <property type="match status" value="1"/>
</dbReference>
<evidence type="ECO:0000256" key="18">
    <source>
        <dbReference type="ARBA" id="ARBA00076243"/>
    </source>
</evidence>
<dbReference type="GO" id="GO:0005737">
    <property type="term" value="C:cytoplasm"/>
    <property type="evidence" value="ECO:0007669"/>
    <property type="project" value="UniProtKB-SubCell"/>
</dbReference>
<evidence type="ECO:0000259" key="20">
    <source>
        <dbReference type="Pfam" id="PF01230"/>
    </source>
</evidence>
<comment type="caution">
    <text evidence="22">The sequence shown here is derived from an EMBL/GenBank/DDBJ whole genome shotgun (WGS) entry which is preliminary data.</text>
</comment>
<feature type="domain" description="HIT" evidence="20">
    <location>
        <begin position="69"/>
        <end position="196"/>
    </location>
</feature>
<comment type="subcellular location">
    <subcellularLocation>
        <location evidence="2">Cytoplasm</location>
    </subcellularLocation>
    <subcellularLocation>
        <location evidence="1">Nucleus</location>
    </subcellularLocation>
</comment>
<dbReference type="InterPro" id="IPR011146">
    <property type="entry name" value="HIT-like"/>
</dbReference>
<keyword evidence="10" id="KW-0238">DNA-binding</keyword>
<feature type="domain" description="Aprataxin C2HE/C2H2/C2HC zinc finger" evidence="21">
    <location>
        <begin position="211"/>
        <end position="267"/>
    </location>
</feature>
<name>A0A8H7E5Q7_9EURO</name>
<keyword evidence="23" id="KW-1185">Reference proteome</keyword>